<name>A0A6J4UHY7_9BACT</name>
<dbReference type="PROSITE" id="PS00211">
    <property type="entry name" value="ABC_TRANSPORTER_1"/>
    <property type="match status" value="1"/>
</dbReference>
<keyword evidence="1" id="KW-0813">Transport</keyword>
<feature type="domain" description="ABC transporter" evidence="6">
    <location>
        <begin position="3"/>
        <end position="237"/>
    </location>
</feature>
<dbReference type="FunFam" id="3.40.50.300:FF:000134">
    <property type="entry name" value="Iron-enterobactin ABC transporter ATP-binding protein"/>
    <property type="match status" value="1"/>
</dbReference>
<evidence type="ECO:0000313" key="7">
    <source>
        <dbReference type="EMBL" id="CAA9551317.1"/>
    </source>
</evidence>
<dbReference type="NCBIfam" id="NF010068">
    <property type="entry name" value="PRK13548.1"/>
    <property type="match status" value="1"/>
</dbReference>
<dbReference type="Gene3D" id="3.40.50.300">
    <property type="entry name" value="P-loop containing nucleotide triphosphate hydrolases"/>
    <property type="match status" value="1"/>
</dbReference>
<evidence type="ECO:0000256" key="3">
    <source>
        <dbReference type="ARBA" id="ARBA00022840"/>
    </source>
</evidence>
<dbReference type="GO" id="GO:0005524">
    <property type="term" value="F:ATP binding"/>
    <property type="evidence" value="ECO:0007669"/>
    <property type="project" value="UniProtKB-KW"/>
</dbReference>
<dbReference type="EMBL" id="CADCWN010000022">
    <property type="protein sequence ID" value="CAA9551317.1"/>
    <property type="molecule type" value="Genomic_DNA"/>
</dbReference>
<keyword evidence="2" id="KW-0547">Nucleotide-binding</keyword>
<evidence type="ECO:0000256" key="4">
    <source>
        <dbReference type="ARBA" id="ARBA00022967"/>
    </source>
</evidence>
<keyword evidence="4" id="KW-1278">Translocase</keyword>
<dbReference type="Pfam" id="PF00005">
    <property type="entry name" value="ABC_tran"/>
    <property type="match status" value="1"/>
</dbReference>
<dbReference type="PROSITE" id="PS50893">
    <property type="entry name" value="ABC_TRANSPORTER_2"/>
    <property type="match status" value="1"/>
</dbReference>
<comment type="function">
    <text evidence="5">Part of the ABC transporter complex HmuTUV involved in hemin import. Responsible for energy coupling to the transport system.</text>
</comment>
<dbReference type="AlphaFoldDB" id="A0A6J4UHY7"/>
<dbReference type="InterPro" id="IPR003439">
    <property type="entry name" value="ABC_transporter-like_ATP-bd"/>
</dbReference>
<reference evidence="7" key="1">
    <citation type="submission" date="2020-02" db="EMBL/GenBank/DDBJ databases">
        <authorList>
            <person name="Meier V. D."/>
        </authorList>
    </citation>
    <scope>NUCLEOTIDE SEQUENCE</scope>
    <source>
        <strain evidence="7">AVDCRST_MAG18</strain>
    </source>
</reference>
<gene>
    <name evidence="7" type="ORF">AVDCRST_MAG18-346</name>
</gene>
<evidence type="ECO:0000259" key="6">
    <source>
        <dbReference type="PROSITE" id="PS50893"/>
    </source>
</evidence>
<organism evidence="7">
    <name type="scientific">uncultured Thermomicrobiales bacterium</name>
    <dbReference type="NCBI Taxonomy" id="1645740"/>
    <lineage>
        <taxon>Bacteria</taxon>
        <taxon>Pseudomonadati</taxon>
        <taxon>Thermomicrobiota</taxon>
        <taxon>Thermomicrobia</taxon>
        <taxon>Thermomicrobiales</taxon>
        <taxon>environmental samples</taxon>
    </lineage>
</organism>
<protein>
    <submittedName>
        <fullName evidence="7">Heme ABC transporter, ATPase component HmuV</fullName>
    </submittedName>
</protein>
<evidence type="ECO:0000256" key="5">
    <source>
        <dbReference type="ARBA" id="ARBA00037066"/>
    </source>
</evidence>
<evidence type="ECO:0000256" key="2">
    <source>
        <dbReference type="ARBA" id="ARBA00022741"/>
    </source>
</evidence>
<dbReference type="PANTHER" id="PTHR42794">
    <property type="entry name" value="HEMIN IMPORT ATP-BINDING PROTEIN HMUV"/>
    <property type="match status" value="1"/>
</dbReference>
<dbReference type="InterPro" id="IPR017871">
    <property type="entry name" value="ABC_transporter-like_CS"/>
</dbReference>
<sequence length="269" mass="28258">MGLVARGVGVRVGERALLDGVSLAIAPGEVVALAGPNGAGKSTLLRVLAGDLVPSSGEVLLDGRALSRFRARDLALRRAVLPQQTIMQFAFAAREVVAMGRHPHTGRRGELDHDEAIIAAAMLRTETADLADRAYPSLSGGEQSRVSLARVLAQEAPILLLDEPTAALDLRHQQTVLATARELASGGAAVLVVLHDLNLAAAYADRVALLSTSRLAAIGRPWEVLTAETLSAIFEHPIITVPHPARDCPLVIPLPREAAVAAPLQERAG</sequence>
<dbReference type="CDD" id="cd03214">
    <property type="entry name" value="ABC_Iron-Siderophores_B12_Hemin"/>
    <property type="match status" value="1"/>
</dbReference>
<dbReference type="InterPro" id="IPR003593">
    <property type="entry name" value="AAA+_ATPase"/>
</dbReference>
<accession>A0A6J4UHY7</accession>
<proteinExistence type="predicted"/>
<evidence type="ECO:0000256" key="1">
    <source>
        <dbReference type="ARBA" id="ARBA00022448"/>
    </source>
</evidence>
<dbReference type="PANTHER" id="PTHR42794:SF1">
    <property type="entry name" value="HEMIN IMPORT ATP-BINDING PROTEIN HMUV"/>
    <property type="match status" value="1"/>
</dbReference>
<dbReference type="InterPro" id="IPR027417">
    <property type="entry name" value="P-loop_NTPase"/>
</dbReference>
<dbReference type="SUPFAM" id="SSF52540">
    <property type="entry name" value="P-loop containing nucleoside triphosphate hydrolases"/>
    <property type="match status" value="1"/>
</dbReference>
<keyword evidence="3" id="KW-0067">ATP-binding</keyword>
<dbReference type="GO" id="GO:0016887">
    <property type="term" value="F:ATP hydrolysis activity"/>
    <property type="evidence" value="ECO:0007669"/>
    <property type="project" value="InterPro"/>
</dbReference>
<dbReference type="SMART" id="SM00382">
    <property type="entry name" value="AAA"/>
    <property type="match status" value="1"/>
</dbReference>